<name>K0SBF4_THAOC</name>
<keyword evidence="4" id="KW-1185">Reference proteome</keyword>
<evidence type="ECO:0000313" key="4">
    <source>
        <dbReference type="Proteomes" id="UP000266841"/>
    </source>
</evidence>
<dbReference type="AlphaFoldDB" id="K0SBF4"/>
<dbReference type="GO" id="GO:0010564">
    <property type="term" value="P:regulation of cell cycle process"/>
    <property type="evidence" value="ECO:0007669"/>
    <property type="project" value="TreeGrafter"/>
</dbReference>
<dbReference type="EMBL" id="AGNL01018730">
    <property type="protein sequence ID" value="EJK62630.1"/>
    <property type="molecule type" value="Genomic_DNA"/>
</dbReference>
<dbReference type="PANTHER" id="PTHR21574">
    <property type="entry name" value="CENTROSOMAL PROTEIN OF 120 KDA"/>
    <property type="match status" value="1"/>
</dbReference>
<accession>K0SBF4</accession>
<feature type="coiled-coil region" evidence="1">
    <location>
        <begin position="229"/>
        <end position="287"/>
    </location>
</feature>
<evidence type="ECO:0000313" key="3">
    <source>
        <dbReference type="EMBL" id="EJK62630.1"/>
    </source>
</evidence>
<reference evidence="3 4" key="1">
    <citation type="journal article" date="2012" name="Genome Biol.">
        <title>Genome and low-iron response of an oceanic diatom adapted to chronic iron limitation.</title>
        <authorList>
            <person name="Lommer M."/>
            <person name="Specht M."/>
            <person name="Roy A.S."/>
            <person name="Kraemer L."/>
            <person name="Andreson R."/>
            <person name="Gutowska M.A."/>
            <person name="Wolf J."/>
            <person name="Bergner S.V."/>
            <person name="Schilhabel M.B."/>
            <person name="Klostermeier U.C."/>
            <person name="Beiko R.G."/>
            <person name="Rosenstiel P."/>
            <person name="Hippler M."/>
            <person name="Laroche J."/>
        </authorList>
    </citation>
    <scope>NUCLEOTIDE SEQUENCE [LARGE SCALE GENOMIC DNA]</scope>
    <source>
        <strain evidence="3 4">CCMP1005</strain>
    </source>
</reference>
<evidence type="ECO:0000256" key="2">
    <source>
        <dbReference type="SAM" id="MobiDB-lite"/>
    </source>
</evidence>
<feature type="region of interest" description="Disordered" evidence="2">
    <location>
        <begin position="460"/>
        <end position="486"/>
    </location>
</feature>
<dbReference type="InterPro" id="IPR039893">
    <property type="entry name" value="CEP120-like"/>
</dbReference>
<feature type="non-terminal residue" evidence="3">
    <location>
        <position position="1"/>
    </location>
</feature>
<feature type="coiled-coil region" evidence="1">
    <location>
        <begin position="311"/>
        <end position="378"/>
    </location>
</feature>
<dbReference type="GO" id="GO:0005815">
    <property type="term" value="C:microtubule organizing center"/>
    <property type="evidence" value="ECO:0007669"/>
    <property type="project" value="TreeGrafter"/>
</dbReference>
<gene>
    <name evidence="3" type="ORF">THAOC_16748</name>
</gene>
<protein>
    <submittedName>
        <fullName evidence="3">Uncharacterized protein</fullName>
    </submittedName>
</protein>
<dbReference type="Proteomes" id="UP000266841">
    <property type="component" value="Unassembled WGS sequence"/>
</dbReference>
<organism evidence="3 4">
    <name type="scientific">Thalassiosira oceanica</name>
    <name type="common">Marine diatom</name>
    <dbReference type="NCBI Taxonomy" id="159749"/>
    <lineage>
        <taxon>Eukaryota</taxon>
        <taxon>Sar</taxon>
        <taxon>Stramenopiles</taxon>
        <taxon>Ochrophyta</taxon>
        <taxon>Bacillariophyta</taxon>
        <taxon>Coscinodiscophyceae</taxon>
        <taxon>Thalassiosirophycidae</taxon>
        <taxon>Thalassiosirales</taxon>
        <taxon>Thalassiosiraceae</taxon>
        <taxon>Thalassiosira</taxon>
    </lineage>
</organism>
<dbReference type="OrthoDB" id="332250at2759"/>
<comment type="caution">
    <text evidence="3">The sequence shown here is derived from an EMBL/GenBank/DDBJ whole genome shotgun (WGS) entry which is preliminary data.</text>
</comment>
<keyword evidence="1" id="KW-0175">Coiled coil</keyword>
<evidence type="ECO:0000256" key="1">
    <source>
        <dbReference type="SAM" id="Coils"/>
    </source>
</evidence>
<dbReference type="PANTHER" id="PTHR21574:SF0">
    <property type="entry name" value="CENTROSOMAL PROTEIN OF 120 KDA"/>
    <property type="match status" value="1"/>
</dbReference>
<sequence length="486" mass="55326">SARKAVFGRTEVQKPTNDMRFKIDITAGDTPCKDGNNNDGAQESVWLSYELLGKISQSDIFSGSNFPPLETEFSIDALEDLYEWFGNKELLCIYICSQNSLLGVAKFNLVDAFVASKANGQTMSNTVQTKRVVQTCFFETAAAQSEEEEKTYGLSSIKVGLTIQEYGLEDRTSATATHICPPTMEEVDRKEKRDEEKRIQLKQQNFEAWRHQQEVEWLQKLQKKEASMLQAVEEQVARTKNDLLASEASRKEYDQLVARLRKGIMDVQSKESSLKDLESNLQNEFKRRMAELDTRERLNREEIQSFKEAKVKCARDQATAAEQAAECAKKKVEQLEKEIDELRREHRRTPEAELMQKLSMLKGELADCERRLECMKVERNQNFRKDVHKLASALRREREKSKRLLSREKVKQNVQTTKQQPVRLSFDAQEKSFVIDGDHDEVARILSDLNKISAAKEEAGVGTPLSGGVSLQTPASKATPGGFRVI</sequence>
<proteinExistence type="predicted"/>